<evidence type="ECO:0000313" key="2">
    <source>
        <dbReference type="EMBL" id="CCD42509.1"/>
    </source>
</evidence>
<evidence type="ECO:0000256" key="1">
    <source>
        <dbReference type="SAM" id="MobiDB-lite"/>
    </source>
</evidence>
<dbReference type="InParanoid" id="G2XNQ3"/>
<reference evidence="3" key="1">
    <citation type="journal article" date="2011" name="PLoS Genet.">
        <title>Genomic analysis of the necrotrophic fungal pathogens Sclerotinia sclerotiorum and Botrytis cinerea.</title>
        <authorList>
            <person name="Amselem J."/>
            <person name="Cuomo C.A."/>
            <person name="van Kan J.A."/>
            <person name="Viaud M."/>
            <person name="Benito E.P."/>
            <person name="Couloux A."/>
            <person name="Coutinho P.M."/>
            <person name="de Vries R.P."/>
            <person name="Dyer P.S."/>
            <person name="Fillinger S."/>
            <person name="Fournier E."/>
            <person name="Gout L."/>
            <person name="Hahn M."/>
            <person name="Kohn L."/>
            <person name="Lapalu N."/>
            <person name="Plummer K.M."/>
            <person name="Pradier J.M."/>
            <person name="Quevillon E."/>
            <person name="Sharon A."/>
            <person name="Simon A."/>
            <person name="ten Have A."/>
            <person name="Tudzynski B."/>
            <person name="Tudzynski P."/>
            <person name="Wincker P."/>
            <person name="Andrew M."/>
            <person name="Anthouard V."/>
            <person name="Beever R.E."/>
            <person name="Beffa R."/>
            <person name="Benoit I."/>
            <person name="Bouzid O."/>
            <person name="Brault B."/>
            <person name="Chen Z."/>
            <person name="Choquer M."/>
            <person name="Collemare J."/>
            <person name="Cotton P."/>
            <person name="Danchin E.G."/>
            <person name="Da Silva C."/>
            <person name="Gautier A."/>
            <person name="Giraud C."/>
            <person name="Giraud T."/>
            <person name="Gonzalez C."/>
            <person name="Grossetete S."/>
            <person name="Guldener U."/>
            <person name="Henrissat B."/>
            <person name="Howlett B.J."/>
            <person name="Kodira C."/>
            <person name="Kretschmer M."/>
            <person name="Lappartient A."/>
            <person name="Leroch M."/>
            <person name="Levis C."/>
            <person name="Mauceli E."/>
            <person name="Neuveglise C."/>
            <person name="Oeser B."/>
            <person name="Pearson M."/>
            <person name="Poulain J."/>
            <person name="Poussereau N."/>
            <person name="Quesneville H."/>
            <person name="Rascle C."/>
            <person name="Schumacher J."/>
            <person name="Segurens B."/>
            <person name="Sexton A."/>
            <person name="Silva E."/>
            <person name="Sirven C."/>
            <person name="Soanes D.M."/>
            <person name="Talbot N.J."/>
            <person name="Templeton M."/>
            <person name="Yandava C."/>
            <person name="Yarden O."/>
            <person name="Zeng Q."/>
            <person name="Rollins J.A."/>
            <person name="Lebrun M.H."/>
            <person name="Dickman M."/>
        </authorList>
    </citation>
    <scope>NUCLEOTIDE SEQUENCE [LARGE SCALE GENOMIC DNA]</scope>
    <source>
        <strain evidence="3">T4</strain>
    </source>
</reference>
<proteinExistence type="predicted"/>
<gene>
    <name evidence="2" type="ORF">BofuT4_uP075920.1</name>
</gene>
<name>G2XNQ3_BOTF4</name>
<dbReference type="HOGENOM" id="CLU_2903908_0_0_1"/>
<sequence>MQDMNELHSYTARKKERKKEKLGKDEKETDEKDTQINGKAKSKNEYQEHNQNIKMERNESMV</sequence>
<protein>
    <submittedName>
        <fullName evidence="2">Uncharacterized protein</fullName>
    </submittedName>
</protein>
<dbReference type="Proteomes" id="UP000008177">
    <property type="component" value="Unplaced contigs"/>
</dbReference>
<feature type="region of interest" description="Disordered" evidence="1">
    <location>
        <begin position="1"/>
        <end position="62"/>
    </location>
</feature>
<accession>G2XNQ3</accession>
<dbReference type="EMBL" id="FQ790246">
    <property type="protein sequence ID" value="CCD42509.1"/>
    <property type="molecule type" value="Genomic_DNA"/>
</dbReference>
<dbReference type="AlphaFoldDB" id="G2XNQ3"/>
<feature type="compositionally biased region" description="Basic and acidic residues" evidence="1">
    <location>
        <begin position="22"/>
        <end position="34"/>
    </location>
</feature>
<evidence type="ECO:0000313" key="3">
    <source>
        <dbReference type="Proteomes" id="UP000008177"/>
    </source>
</evidence>
<feature type="compositionally biased region" description="Basic residues" evidence="1">
    <location>
        <begin position="11"/>
        <end position="21"/>
    </location>
</feature>
<organism evidence="2 3">
    <name type="scientific">Botryotinia fuckeliana (strain T4)</name>
    <name type="common">Noble rot fungus</name>
    <name type="synonym">Botrytis cinerea</name>
    <dbReference type="NCBI Taxonomy" id="999810"/>
    <lineage>
        <taxon>Eukaryota</taxon>
        <taxon>Fungi</taxon>
        <taxon>Dikarya</taxon>
        <taxon>Ascomycota</taxon>
        <taxon>Pezizomycotina</taxon>
        <taxon>Leotiomycetes</taxon>
        <taxon>Helotiales</taxon>
        <taxon>Sclerotiniaceae</taxon>
        <taxon>Botrytis</taxon>
    </lineage>
</organism>